<keyword evidence="12 14" id="KW-0961">Cell wall biogenesis/degradation</keyword>
<dbReference type="Pfam" id="PF02875">
    <property type="entry name" value="Mur_ligase_C"/>
    <property type="match status" value="1"/>
</dbReference>
<feature type="domain" description="Mur ligase C-terminal" evidence="16">
    <location>
        <begin position="323"/>
        <end position="452"/>
    </location>
</feature>
<evidence type="ECO:0000256" key="5">
    <source>
        <dbReference type="ARBA" id="ARBA00022598"/>
    </source>
</evidence>
<dbReference type="SUPFAM" id="SSF53623">
    <property type="entry name" value="MurD-like peptide ligases, catalytic domain"/>
    <property type="match status" value="1"/>
</dbReference>
<keyword evidence="8 14" id="KW-0067">ATP-binding</keyword>
<evidence type="ECO:0000256" key="14">
    <source>
        <dbReference type="HAMAP-Rule" id="MF_00046"/>
    </source>
</evidence>
<dbReference type="Gene3D" id="3.40.1190.10">
    <property type="entry name" value="Mur-like, catalytic domain"/>
    <property type="match status" value="1"/>
</dbReference>
<sequence>MKKELEKTFHKPINKLFFIGIGGSSMSGLAGMALDQGLSVEGSDMVESSYTGKLKERDVIIHIGHNYQNIPEDTDLVVYSAAIHDDNPDMVRATDLGLPKVERSDYLGLLSHVFPKTIGVAGTHGKTTTSSMMAALLHYDGRDPSVSIGGKLDEIGGNACLGHSDYLVIESCEYVDSFLKTQHYLGIITNIEEDHLDYFKGGLSQIKESFHQFGAILPKDGLMVAYGDSQDVLDAVADLRCPVVTYGLSEDNDWVAKNITYNEQGNPSFDATHHGTFVGHFSLRIPGEHNVLNAMSCIAAADFLDIEKDVLTRTLQNFGGAKRRFEFRGEVEGINVYEDYAHHPTELKVVVQACLNHAHKRLWVIFQPHTYSRTYYLFDDFVDAFEGADKIILNDIYSDREDNDWDIYSEDLAKIIKLKHQTPTVVMTDFEDIVKYLTDNLESGDLVLVAGSQTINKVAYLLVDALKEKYPQGQ</sequence>
<dbReference type="SUPFAM" id="SSF51984">
    <property type="entry name" value="MurCD N-terminal domain"/>
    <property type="match status" value="1"/>
</dbReference>
<proteinExistence type="inferred from homology"/>
<keyword evidence="4 14" id="KW-0963">Cytoplasm</keyword>
<dbReference type="GO" id="GO:0005524">
    <property type="term" value="F:ATP binding"/>
    <property type="evidence" value="ECO:0007669"/>
    <property type="project" value="UniProtKB-UniRule"/>
</dbReference>
<protein>
    <recommendedName>
        <fullName evidence="3 14">UDP-N-acetylmuramate--L-alanine ligase</fullName>
        <ecNumber evidence="3 14">6.3.2.8</ecNumber>
    </recommendedName>
    <alternativeName>
        <fullName evidence="14">UDP-N-acetylmuramoyl-L-alanine synthetase</fullName>
    </alternativeName>
</protein>
<comment type="subcellular location">
    <subcellularLocation>
        <location evidence="1 14">Cytoplasm</location>
    </subcellularLocation>
</comment>
<comment type="pathway">
    <text evidence="2 14">Cell wall biogenesis; peptidoglycan biosynthesis.</text>
</comment>
<evidence type="ECO:0000256" key="2">
    <source>
        <dbReference type="ARBA" id="ARBA00004752"/>
    </source>
</evidence>
<dbReference type="Gene3D" id="3.90.190.20">
    <property type="entry name" value="Mur ligase, C-terminal domain"/>
    <property type="match status" value="1"/>
</dbReference>
<dbReference type="GO" id="GO:0005737">
    <property type="term" value="C:cytoplasm"/>
    <property type="evidence" value="ECO:0007669"/>
    <property type="project" value="UniProtKB-SubCell"/>
</dbReference>
<evidence type="ECO:0000256" key="12">
    <source>
        <dbReference type="ARBA" id="ARBA00023316"/>
    </source>
</evidence>
<dbReference type="Gene3D" id="3.40.50.720">
    <property type="entry name" value="NAD(P)-binding Rossmann-like Domain"/>
    <property type="match status" value="1"/>
</dbReference>
<evidence type="ECO:0000313" key="19">
    <source>
        <dbReference type="Proteomes" id="UP000199652"/>
    </source>
</evidence>
<evidence type="ECO:0000256" key="1">
    <source>
        <dbReference type="ARBA" id="ARBA00004496"/>
    </source>
</evidence>
<dbReference type="UniPathway" id="UPA00219"/>
<evidence type="ECO:0000256" key="10">
    <source>
        <dbReference type="ARBA" id="ARBA00022984"/>
    </source>
</evidence>
<dbReference type="OrthoDB" id="9804126at2"/>
<keyword evidence="5 14" id="KW-0436">Ligase</keyword>
<evidence type="ECO:0000256" key="7">
    <source>
        <dbReference type="ARBA" id="ARBA00022741"/>
    </source>
</evidence>
<dbReference type="EC" id="6.3.2.8" evidence="3 14"/>
<evidence type="ECO:0000256" key="11">
    <source>
        <dbReference type="ARBA" id="ARBA00023306"/>
    </source>
</evidence>
<dbReference type="GO" id="GO:0009252">
    <property type="term" value="P:peptidoglycan biosynthetic process"/>
    <property type="evidence" value="ECO:0007669"/>
    <property type="project" value="UniProtKB-UniRule"/>
</dbReference>
<accession>A0A1H3H4H9</accession>
<dbReference type="GO" id="GO:0008763">
    <property type="term" value="F:UDP-N-acetylmuramate-L-alanine ligase activity"/>
    <property type="evidence" value="ECO:0007669"/>
    <property type="project" value="UniProtKB-UniRule"/>
</dbReference>
<keyword evidence="6 14" id="KW-0132">Cell division</keyword>
<keyword evidence="9 14" id="KW-0133">Cell shape</keyword>
<dbReference type="Proteomes" id="UP000199652">
    <property type="component" value="Unassembled WGS sequence"/>
</dbReference>
<organism evidence="18 19">
    <name type="scientific">Eubacterium barkeri</name>
    <name type="common">Clostridium barkeri</name>
    <dbReference type="NCBI Taxonomy" id="1528"/>
    <lineage>
        <taxon>Bacteria</taxon>
        <taxon>Bacillati</taxon>
        <taxon>Bacillota</taxon>
        <taxon>Clostridia</taxon>
        <taxon>Eubacteriales</taxon>
        <taxon>Eubacteriaceae</taxon>
        <taxon>Eubacterium</taxon>
    </lineage>
</organism>
<comment type="function">
    <text evidence="14">Cell wall formation.</text>
</comment>
<dbReference type="InterPro" id="IPR050061">
    <property type="entry name" value="MurCDEF_pg_biosynth"/>
</dbReference>
<dbReference type="InterPro" id="IPR000713">
    <property type="entry name" value="Mur_ligase_N"/>
</dbReference>
<dbReference type="InterPro" id="IPR004101">
    <property type="entry name" value="Mur_ligase_C"/>
</dbReference>
<evidence type="ECO:0000256" key="6">
    <source>
        <dbReference type="ARBA" id="ARBA00022618"/>
    </source>
</evidence>
<comment type="catalytic activity">
    <reaction evidence="13 14">
        <text>UDP-N-acetyl-alpha-D-muramate + L-alanine + ATP = UDP-N-acetyl-alpha-D-muramoyl-L-alanine + ADP + phosphate + H(+)</text>
        <dbReference type="Rhea" id="RHEA:23372"/>
        <dbReference type="ChEBI" id="CHEBI:15378"/>
        <dbReference type="ChEBI" id="CHEBI:30616"/>
        <dbReference type="ChEBI" id="CHEBI:43474"/>
        <dbReference type="ChEBI" id="CHEBI:57972"/>
        <dbReference type="ChEBI" id="CHEBI:70757"/>
        <dbReference type="ChEBI" id="CHEBI:83898"/>
        <dbReference type="ChEBI" id="CHEBI:456216"/>
        <dbReference type="EC" id="6.3.2.8"/>
    </reaction>
</comment>
<dbReference type="Pfam" id="PF08245">
    <property type="entry name" value="Mur_ligase_M"/>
    <property type="match status" value="1"/>
</dbReference>
<evidence type="ECO:0000256" key="9">
    <source>
        <dbReference type="ARBA" id="ARBA00022960"/>
    </source>
</evidence>
<evidence type="ECO:0000259" key="15">
    <source>
        <dbReference type="Pfam" id="PF01225"/>
    </source>
</evidence>
<reference evidence="19" key="1">
    <citation type="submission" date="2016-10" db="EMBL/GenBank/DDBJ databases">
        <authorList>
            <person name="Varghese N."/>
            <person name="Submissions S."/>
        </authorList>
    </citation>
    <scope>NUCLEOTIDE SEQUENCE [LARGE SCALE GENOMIC DNA]</scope>
    <source>
        <strain evidence="19">VPI 5359</strain>
    </source>
</reference>
<feature type="domain" description="Mur ligase central" evidence="17">
    <location>
        <begin position="120"/>
        <end position="301"/>
    </location>
</feature>
<dbReference type="InterPro" id="IPR013221">
    <property type="entry name" value="Mur_ligase_cen"/>
</dbReference>
<dbReference type="HAMAP" id="MF_00046">
    <property type="entry name" value="MurC"/>
    <property type="match status" value="1"/>
</dbReference>
<dbReference type="PANTHER" id="PTHR43445:SF3">
    <property type="entry name" value="UDP-N-ACETYLMURAMATE--L-ALANINE LIGASE"/>
    <property type="match status" value="1"/>
</dbReference>
<name>A0A1H3H4H9_EUBBA</name>
<evidence type="ECO:0000256" key="8">
    <source>
        <dbReference type="ARBA" id="ARBA00022840"/>
    </source>
</evidence>
<dbReference type="Pfam" id="PF01225">
    <property type="entry name" value="Mur_ligase"/>
    <property type="match status" value="1"/>
</dbReference>
<dbReference type="PANTHER" id="PTHR43445">
    <property type="entry name" value="UDP-N-ACETYLMURAMATE--L-ALANINE LIGASE-RELATED"/>
    <property type="match status" value="1"/>
</dbReference>
<feature type="domain" description="Mur ligase N-terminal catalytic" evidence="15">
    <location>
        <begin position="18"/>
        <end position="112"/>
    </location>
</feature>
<dbReference type="InterPro" id="IPR005758">
    <property type="entry name" value="UDP-N-AcMur_Ala_ligase_MurC"/>
</dbReference>
<gene>
    <name evidence="14" type="primary">murC</name>
    <name evidence="18" type="ORF">SAMN04488579_11621</name>
</gene>
<feature type="binding site" evidence="14">
    <location>
        <begin position="122"/>
        <end position="128"/>
    </location>
    <ligand>
        <name>ATP</name>
        <dbReference type="ChEBI" id="CHEBI:30616"/>
    </ligand>
</feature>
<dbReference type="AlphaFoldDB" id="A0A1H3H4H9"/>
<keyword evidence="7 14" id="KW-0547">Nucleotide-binding</keyword>
<evidence type="ECO:0000256" key="3">
    <source>
        <dbReference type="ARBA" id="ARBA00012211"/>
    </source>
</evidence>
<keyword evidence="19" id="KW-1185">Reference proteome</keyword>
<keyword evidence="10 14" id="KW-0573">Peptidoglycan synthesis</keyword>
<dbReference type="RefSeq" id="WP_090245901.1">
    <property type="nucleotide sequence ID" value="NZ_FNOU01000016.1"/>
</dbReference>
<dbReference type="GO" id="GO:0071555">
    <property type="term" value="P:cell wall organization"/>
    <property type="evidence" value="ECO:0007669"/>
    <property type="project" value="UniProtKB-KW"/>
</dbReference>
<keyword evidence="11 14" id="KW-0131">Cell cycle</keyword>
<dbReference type="GO" id="GO:0008360">
    <property type="term" value="P:regulation of cell shape"/>
    <property type="evidence" value="ECO:0007669"/>
    <property type="project" value="UniProtKB-KW"/>
</dbReference>
<dbReference type="EMBL" id="FNOU01000016">
    <property type="protein sequence ID" value="SDY09549.1"/>
    <property type="molecule type" value="Genomic_DNA"/>
</dbReference>
<evidence type="ECO:0000259" key="17">
    <source>
        <dbReference type="Pfam" id="PF08245"/>
    </source>
</evidence>
<evidence type="ECO:0000256" key="13">
    <source>
        <dbReference type="ARBA" id="ARBA00047833"/>
    </source>
</evidence>
<evidence type="ECO:0000259" key="16">
    <source>
        <dbReference type="Pfam" id="PF02875"/>
    </source>
</evidence>
<dbReference type="GO" id="GO:0051301">
    <property type="term" value="P:cell division"/>
    <property type="evidence" value="ECO:0007669"/>
    <property type="project" value="UniProtKB-KW"/>
</dbReference>
<evidence type="ECO:0000256" key="4">
    <source>
        <dbReference type="ARBA" id="ARBA00022490"/>
    </source>
</evidence>
<evidence type="ECO:0000313" key="18">
    <source>
        <dbReference type="EMBL" id="SDY09549.1"/>
    </source>
</evidence>
<dbReference type="InterPro" id="IPR036615">
    <property type="entry name" value="Mur_ligase_C_dom_sf"/>
</dbReference>
<dbReference type="InterPro" id="IPR036565">
    <property type="entry name" value="Mur-like_cat_sf"/>
</dbReference>
<dbReference type="SUPFAM" id="SSF53244">
    <property type="entry name" value="MurD-like peptide ligases, peptide-binding domain"/>
    <property type="match status" value="1"/>
</dbReference>
<dbReference type="STRING" id="1528.SAMN04488579_11621"/>
<comment type="similarity">
    <text evidence="14">Belongs to the MurCDEF family.</text>
</comment>
<dbReference type="NCBIfam" id="TIGR01082">
    <property type="entry name" value="murC"/>
    <property type="match status" value="1"/>
</dbReference>